<dbReference type="InterPro" id="IPR006448">
    <property type="entry name" value="Phage_term_ssu_P27"/>
</dbReference>
<evidence type="ECO:0000313" key="2">
    <source>
        <dbReference type="Proteomes" id="UP000573499"/>
    </source>
</evidence>
<protein>
    <submittedName>
        <fullName evidence="1">P27 family phage terminase small subunit</fullName>
    </submittedName>
</protein>
<dbReference type="EMBL" id="JACEZU010000003">
    <property type="protein sequence ID" value="MBA5686967.1"/>
    <property type="molecule type" value="Genomic_DNA"/>
</dbReference>
<dbReference type="Pfam" id="PF05119">
    <property type="entry name" value="Terminase_4"/>
    <property type="match status" value="1"/>
</dbReference>
<dbReference type="RefSeq" id="WP_182152809.1">
    <property type="nucleotide sequence ID" value="NZ_JACEZU010000003.1"/>
</dbReference>
<dbReference type="Proteomes" id="UP000573499">
    <property type="component" value="Unassembled WGS sequence"/>
</dbReference>
<keyword evidence="2" id="KW-1185">Reference proteome</keyword>
<dbReference type="AlphaFoldDB" id="A0A7W2F8A7"/>
<organism evidence="1 2">
    <name type="scientific">Rugamonas apoptosis</name>
    <dbReference type="NCBI Taxonomy" id="2758570"/>
    <lineage>
        <taxon>Bacteria</taxon>
        <taxon>Pseudomonadati</taxon>
        <taxon>Pseudomonadota</taxon>
        <taxon>Betaproteobacteria</taxon>
        <taxon>Burkholderiales</taxon>
        <taxon>Oxalobacteraceae</taxon>
        <taxon>Telluria group</taxon>
        <taxon>Rugamonas</taxon>
    </lineage>
</organism>
<reference evidence="1 2" key="1">
    <citation type="submission" date="2020-07" db="EMBL/GenBank/DDBJ databases">
        <title>Novel species isolated from subtropical streams in China.</title>
        <authorList>
            <person name="Lu H."/>
        </authorList>
    </citation>
    <scope>NUCLEOTIDE SEQUENCE [LARGE SCALE GENOMIC DNA]</scope>
    <source>
        <strain evidence="1 2">LX47W</strain>
    </source>
</reference>
<proteinExistence type="predicted"/>
<sequence length="108" mass="11766">MKNSIHAAPKGLSALAKAWWNKLTDEYGIDDQAGLLLLETAMRAMDRMTEAAALITQHGIVTEDRFGQLRPNPATTIERDSRAAMISALKALNLDLEPIGKPGRQPGK</sequence>
<evidence type="ECO:0000313" key="1">
    <source>
        <dbReference type="EMBL" id="MBA5686967.1"/>
    </source>
</evidence>
<name>A0A7W2F8A7_9BURK</name>
<gene>
    <name evidence="1" type="ORF">H3H39_07850</name>
</gene>
<comment type="caution">
    <text evidence="1">The sequence shown here is derived from an EMBL/GenBank/DDBJ whole genome shotgun (WGS) entry which is preliminary data.</text>
</comment>
<accession>A0A7W2F8A7</accession>